<keyword evidence="1" id="KW-0472">Membrane</keyword>
<keyword evidence="2" id="KW-0732">Signal</keyword>
<evidence type="ECO:0000313" key="3">
    <source>
        <dbReference type="EMBL" id="UPL18165.1"/>
    </source>
</evidence>
<feature type="transmembrane region" description="Helical" evidence="1">
    <location>
        <begin position="176"/>
        <end position="196"/>
    </location>
</feature>
<sequence>MLKKLAAISLTAGALVLAAPAVATAAPTLAPTASSNDYPTPPGVKVSDPIIDTCEVSTIVFGAGYFLPSENVSVSISGLEAARAAGSGSTAGADGGLTYTFRPPADGEGSYAVSFNGSRSYTATITVSHGHDAATSCDHDPGVAPAGTELPLTGGDNAASAGGFELALTGGSVSPWVLGGGAAALVAGGALVAVGASRRKRA</sequence>
<evidence type="ECO:0000256" key="2">
    <source>
        <dbReference type="SAM" id="SignalP"/>
    </source>
</evidence>
<proteinExistence type="predicted"/>
<organism evidence="3 4">
    <name type="scientific">Microbacterium aurugineum</name>
    <dbReference type="NCBI Taxonomy" id="2851642"/>
    <lineage>
        <taxon>Bacteria</taxon>
        <taxon>Bacillati</taxon>
        <taxon>Actinomycetota</taxon>
        <taxon>Actinomycetes</taxon>
        <taxon>Micrococcales</taxon>
        <taxon>Microbacteriaceae</taxon>
        <taxon>Microbacterium</taxon>
    </lineage>
</organism>
<feature type="signal peptide" evidence="2">
    <location>
        <begin position="1"/>
        <end position="25"/>
    </location>
</feature>
<protein>
    <recommendedName>
        <fullName evidence="5">LPXTG-motif cell wall anchor domain-containing protein</fullName>
    </recommendedName>
</protein>
<dbReference type="EMBL" id="CP078078">
    <property type="protein sequence ID" value="UPL18165.1"/>
    <property type="molecule type" value="Genomic_DNA"/>
</dbReference>
<dbReference type="Proteomes" id="UP000830631">
    <property type="component" value="Chromosome"/>
</dbReference>
<evidence type="ECO:0000256" key="1">
    <source>
        <dbReference type="SAM" id="Phobius"/>
    </source>
</evidence>
<keyword evidence="1" id="KW-1133">Transmembrane helix</keyword>
<feature type="chain" id="PRO_5047469011" description="LPXTG-motif cell wall anchor domain-containing protein" evidence="2">
    <location>
        <begin position="26"/>
        <end position="202"/>
    </location>
</feature>
<keyword evidence="1" id="KW-0812">Transmembrane</keyword>
<reference evidence="3 4" key="1">
    <citation type="submission" date="2021-06" db="EMBL/GenBank/DDBJ databases">
        <title>Genome-based taxonomic framework of Microbacterium strains isolated from marine environment, the description of four new species and reclassification of four preexisting species.</title>
        <authorList>
            <person name="Lee S.D."/>
            <person name="Kim S.-M."/>
            <person name="Byeon Y.-S."/>
            <person name="Yang H.L."/>
            <person name="Kim I.S."/>
        </authorList>
    </citation>
    <scope>NUCLEOTIDE SEQUENCE [LARGE SCALE GENOMIC DNA]</scope>
    <source>
        <strain evidence="3 4">KSW4-10</strain>
    </source>
</reference>
<evidence type="ECO:0000313" key="4">
    <source>
        <dbReference type="Proteomes" id="UP000830631"/>
    </source>
</evidence>
<evidence type="ECO:0008006" key="5">
    <source>
        <dbReference type="Google" id="ProtNLM"/>
    </source>
</evidence>
<accession>A0ABY4IZJ1</accession>
<gene>
    <name evidence="3" type="ORF">KV397_10575</name>
</gene>
<dbReference type="RefSeq" id="WP_131491938.1">
    <property type="nucleotide sequence ID" value="NZ_CP078078.1"/>
</dbReference>
<name>A0ABY4IZJ1_9MICO</name>
<keyword evidence="4" id="KW-1185">Reference proteome</keyword>